<evidence type="ECO:0000313" key="1">
    <source>
        <dbReference type="EMBL" id="MDS0284025.1"/>
    </source>
</evidence>
<reference evidence="1 2" key="1">
    <citation type="submission" date="2022-06" db="EMBL/GenBank/DDBJ databases">
        <title>Halomicroarcula sp. a new haloarchaeum isolate from saline soil.</title>
        <authorList>
            <person name="Strakova D."/>
            <person name="Galisteo C."/>
            <person name="Sanchez-Porro C."/>
            <person name="Ventosa A."/>
        </authorList>
    </citation>
    <scope>NUCLEOTIDE SEQUENCE [LARGE SCALE GENOMIC DNA]</scope>
    <source>
        <strain evidence="1 2">S3CR25-11</strain>
    </source>
</reference>
<protein>
    <submittedName>
        <fullName evidence="1">Uncharacterized protein</fullName>
    </submittedName>
</protein>
<proteinExistence type="predicted"/>
<dbReference type="RefSeq" id="WP_310901773.1">
    <property type="nucleotide sequence ID" value="NZ_JAMQOS010000007.1"/>
</dbReference>
<name>A0ABU2FTE5_9EURY</name>
<evidence type="ECO:0000313" key="2">
    <source>
        <dbReference type="Proteomes" id="UP001268864"/>
    </source>
</evidence>
<dbReference type="PROSITE" id="PS51318">
    <property type="entry name" value="TAT"/>
    <property type="match status" value="1"/>
</dbReference>
<dbReference type="EMBL" id="JAMQOS010000007">
    <property type="protein sequence ID" value="MDS0284025.1"/>
    <property type="molecule type" value="Genomic_DNA"/>
</dbReference>
<accession>A0ABU2FTE5</accession>
<keyword evidence="2" id="KW-1185">Reference proteome</keyword>
<organism evidence="1 2">
    <name type="scientific">Haloarcula onubensis</name>
    <dbReference type="NCBI Taxonomy" id="2950539"/>
    <lineage>
        <taxon>Archaea</taxon>
        <taxon>Methanobacteriati</taxon>
        <taxon>Methanobacteriota</taxon>
        <taxon>Stenosarchaea group</taxon>
        <taxon>Halobacteria</taxon>
        <taxon>Halobacteriales</taxon>
        <taxon>Haloarculaceae</taxon>
        <taxon>Haloarcula</taxon>
    </lineage>
</organism>
<sequence>MTNHTSRREYLQGLTGTTLTSLSVLSTTTDDTTVAAADLLIPPEDTPAKFTRSPATGPGRFAETLETMDSMFTDADIATRGYWHGNTESDPEWVLVSHAIVGDEDLPRRTLEAAAEQAHDEYVKEYDDETSLLVTFEQDWQHYDETTDWRLIIDQIPLFKDQPDDPDPVFTELTRYQYHGNIFLATTAFGPCDTPPAIDTLVDRYATLQRARYRAGGPQ</sequence>
<comment type="caution">
    <text evidence="1">The sequence shown here is derived from an EMBL/GenBank/DDBJ whole genome shotgun (WGS) entry which is preliminary data.</text>
</comment>
<dbReference type="InterPro" id="IPR006311">
    <property type="entry name" value="TAT_signal"/>
</dbReference>
<dbReference type="Proteomes" id="UP001268864">
    <property type="component" value="Unassembled WGS sequence"/>
</dbReference>
<gene>
    <name evidence="1" type="ORF">NDI86_18070</name>
</gene>